<dbReference type="GO" id="GO:0043137">
    <property type="term" value="P:DNA replication, removal of RNA primer"/>
    <property type="evidence" value="ECO:0007669"/>
    <property type="project" value="TreeGrafter"/>
</dbReference>
<comment type="function">
    <text evidence="3 14 16">Endonuclease that specifically degrades the RNA of RNA-DNA hybrids.</text>
</comment>
<dbReference type="EMBL" id="DSYQ01000018">
    <property type="protein sequence ID" value="HGT71310.1"/>
    <property type="molecule type" value="Genomic_DNA"/>
</dbReference>
<evidence type="ECO:0000256" key="7">
    <source>
        <dbReference type="ARBA" id="ARBA00019179"/>
    </source>
</evidence>
<protein>
    <recommendedName>
        <fullName evidence="7 14">Ribonuclease HII</fullName>
        <shortName evidence="14">RNase HII</shortName>
        <ecNumber evidence="6 14">3.1.26.4</ecNumber>
    </recommendedName>
</protein>
<comment type="similarity">
    <text evidence="5 14 16">Belongs to the RNase HII family.</text>
</comment>
<evidence type="ECO:0000256" key="16">
    <source>
        <dbReference type="RuleBase" id="RU003515"/>
    </source>
</evidence>
<dbReference type="GO" id="GO:0005737">
    <property type="term" value="C:cytoplasm"/>
    <property type="evidence" value="ECO:0007669"/>
    <property type="project" value="UniProtKB-SubCell"/>
</dbReference>
<proteinExistence type="inferred from homology"/>
<dbReference type="PANTHER" id="PTHR10954">
    <property type="entry name" value="RIBONUCLEASE H2 SUBUNIT A"/>
    <property type="match status" value="1"/>
</dbReference>
<keyword evidence="8 14" id="KW-0963">Cytoplasm</keyword>
<dbReference type="AlphaFoldDB" id="A0A7C4M105"/>
<evidence type="ECO:0000256" key="1">
    <source>
        <dbReference type="ARBA" id="ARBA00000077"/>
    </source>
</evidence>
<evidence type="ECO:0000256" key="15">
    <source>
        <dbReference type="PROSITE-ProRule" id="PRU01319"/>
    </source>
</evidence>
<evidence type="ECO:0000256" key="8">
    <source>
        <dbReference type="ARBA" id="ARBA00022490"/>
    </source>
</evidence>
<dbReference type="CDD" id="cd07182">
    <property type="entry name" value="RNase_HII_bacteria_HII_like"/>
    <property type="match status" value="1"/>
</dbReference>
<dbReference type="SUPFAM" id="SSF53098">
    <property type="entry name" value="Ribonuclease H-like"/>
    <property type="match status" value="1"/>
</dbReference>
<dbReference type="InterPro" id="IPR036397">
    <property type="entry name" value="RNaseH_sf"/>
</dbReference>
<evidence type="ECO:0000256" key="12">
    <source>
        <dbReference type="ARBA" id="ARBA00022801"/>
    </source>
</evidence>
<evidence type="ECO:0000259" key="17">
    <source>
        <dbReference type="PROSITE" id="PS51975"/>
    </source>
</evidence>
<evidence type="ECO:0000256" key="2">
    <source>
        <dbReference type="ARBA" id="ARBA00001946"/>
    </source>
</evidence>
<keyword evidence="10 14" id="KW-0479">Metal-binding</keyword>
<evidence type="ECO:0000256" key="13">
    <source>
        <dbReference type="ARBA" id="ARBA00023211"/>
    </source>
</evidence>
<dbReference type="InterPro" id="IPR001352">
    <property type="entry name" value="RNase_HII/HIII"/>
</dbReference>
<dbReference type="InterPro" id="IPR022898">
    <property type="entry name" value="RNase_HII"/>
</dbReference>
<dbReference type="NCBIfam" id="NF000595">
    <property type="entry name" value="PRK00015.1-3"/>
    <property type="match status" value="1"/>
</dbReference>
<gene>
    <name evidence="14" type="primary">rnhB</name>
    <name evidence="18" type="ORF">ENT43_03565</name>
</gene>
<comment type="catalytic activity">
    <reaction evidence="1 14 15 16">
        <text>Endonucleolytic cleavage to 5'-phosphomonoester.</text>
        <dbReference type="EC" id="3.1.26.4"/>
    </reaction>
</comment>
<sequence length="252" mass="28296">MKKLNLQMKKKRKLPKRIKMKKNLNKKIEFEEYEKALHDMGFSCVCGVDEVGRGPWAGPIVAAATIISQISNLKSQNLGIADSKKLNEQQREIIFEELIKNKDIIYSIASISSAEIDEIGLGNANQLVLKRAVEGLVKKSDYALVDGFLIKDLNIKQERVIKGDQKVLSIAAASIIAKVTRDRYMIELSKKYPEYGFENHKGYGTVKHVEALKKLGVCPEHRKLFKPISTLSSPSTVVLNSKSGIHNNKNIY</sequence>
<feature type="domain" description="RNase H type-2" evidence="17">
    <location>
        <begin position="43"/>
        <end position="237"/>
    </location>
</feature>
<evidence type="ECO:0000256" key="14">
    <source>
        <dbReference type="HAMAP-Rule" id="MF_00052"/>
    </source>
</evidence>
<reference evidence="18" key="1">
    <citation type="journal article" date="2020" name="mSystems">
        <title>Genome- and Community-Level Interaction Insights into Carbon Utilization and Element Cycling Functions of Hydrothermarchaeota in Hydrothermal Sediment.</title>
        <authorList>
            <person name="Zhou Z."/>
            <person name="Liu Y."/>
            <person name="Xu W."/>
            <person name="Pan J."/>
            <person name="Luo Z.H."/>
            <person name="Li M."/>
        </authorList>
    </citation>
    <scope>NUCLEOTIDE SEQUENCE [LARGE SCALE GENOMIC DNA]</scope>
    <source>
        <strain evidence="18">SpSt-579</strain>
    </source>
</reference>
<comment type="cofactor">
    <cofactor evidence="14 15">
        <name>Mn(2+)</name>
        <dbReference type="ChEBI" id="CHEBI:29035"/>
    </cofactor>
    <cofactor evidence="14 15">
        <name>Mg(2+)</name>
        <dbReference type="ChEBI" id="CHEBI:18420"/>
    </cofactor>
    <text evidence="14 15">Manganese or magnesium. Binds 1 divalent metal ion per monomer in the absence of substrate. May bind a second metal ion after substrate binding.</text>
</comment>
<keyword evidence="9 14" id="KW-0540">Nuclease</keyword>
<dbReference type="EC" id="3.1.26.4" evidence="6 14"/>
<evidence type="ECO:0000256" key="3">
    <source>
        <dbReference type="ARBA" id="ARBA00004065"/>
    </source>
</evidence>
<name>A0A7C4M105_UNCC3</name>
<organism evidence="18">
    <name type="scientific">candidate division CPR3 bacterium</name>
    <dbReference type="NCBI Taxonomy" id="2268181"/>
    <lineage>
        <taxon>Bacteria</taxon>
        <taxon>Bacteria division CPR3</taxon>
    </lineage>
</organism>
<feature type="binding site" evidence="14 15">
    <location>
        <position position="49"/>
    </location>
    <ligand>
        <name>a divalent metal cation</name>
        <dbReference type="ChEBI" id="CHEBI:60240"/>
    </ligand>
</feature>
<dbReference type="Gene3D" id="3.30.420.10">
    <property type="entry name" value="Ribonuclease H-like superfamily/Ribonuclease H"/>
    <property type="match status" value="1"/>
</dbReference>
<dbReference type="GO" id="GO:0030145">
    <property type="term" value="F:manganese ion binding"/>
    <property type="evidence" value="ECO:0007669"/>
    <property type="project" value="UniProtKB-UniRule"/>
</dbReference>
<accession>A0A7C4M105</accession>
<dbReference type="PROSITE" id="PS51975">
    <property type="entry name" value="RNASE_H_2"/>
    <property type="match status" value="1"/>
</dbReference>
<evidence type="ECO:0000256" key="6">
    <source>
        <dbReference type="ARBA" id="ARBA00012180"/>
    </source>
</evidence>
<keyword evidence="13 14" id="KW-0464">Manganese</keyword>
<evidence type="ECO:0000256" key="5">
    <source>
        <dbReference type="ARBA" id="ARBA00007383"/>
    </source>
</evidence>
<comment type="subcellular location">
    <subcellularLocation>
        <location evidence="4 14">Cytoplasm</location>
    </subcellularLocation>
</comment>
<feature type="binding site" evidence="14 15">
    <location>
        <position position="50"/>
    </location>
    <ligand>
        <name>a divalent metal cation</name>
        <dbReference type="ChEBI" id="CHEBI:60240"/>
    </ligand>
</feature>
<feature type="binding site" evidence="14 15">
    <location>
        <position position="146"/>
    </location>
    <ligand>
        <name>a divalent metal cation</name>
        <dbReference type="ChEBI" id="CHEBI:60240"/>
    </ligand>
</feature>
<comment type="caution">
    <text evidence="18">The sequence shown here is derived from an EMBL/GenBank/DDBJ whole genome shotgun (WGS) entry which is preliminary data.</text>
</comment>
<keyword evidence="12 14" id="KW-0378">Hydrolase</keyword>
<evidence type="ECO:0000256" key="10">
    <source>
        <dbReference type="ARBA" id="ARBA00022723"/>
    </source>
</evidence>
<dbReference type="InterPro" id="IPR024567">
    <property type="entry name" value="RNase_HII/HIII_dom"/>
</dbReference>
<dbReference type="PANTHER" id="PTHR10954:SF18">
    <property type="entry name" value="RIBONUCLEASE HII"/>
    <property type="match status" value="1"/>
</dbReference>
<dbReference type="GO" id="GO:0032299">
    <property type="term" value="C:ribonuclease H2 complex"/>
    <property type="evidence" value="ECO:0007669"/>
    <property type="project" value="TreeGrafter"/>
</dbReference>
<dbReference type="NCBIfam" id="NF000594">
    <property type="entry name" value="PRK00015.1-1"/>
    <property type="match status" value="1"/>
</dbReference>
<dbReference type="GO" id="GO:0006298">
    <property type="term" value="P:mismatch repair"/>
    <property type="evidence" value="ECO:0007669"/>
    <property type="project" value="TreeGrafter"/>
</dbReference>
<dbReference type="GO" id="GO:0004523">
    <property type="term" value="F:RNA-DNA hybrid ribonuclease activity"/>
    <property type="evidence" value="ECO:0007669"/>
    <property type="project" value="UniProtKB-UniRule"/>
</dbReference>
<keyword evidence="11 14" id="KW-0255">Endonuclease</keyword>
<evidence type="ECO:0000256" key="9">
    <source>
        <dbReference type="ARBA" id="ARBA00022722"/>
    </source>
</evidence>
<dbReference type="GO" id="GO:0003723">
    <property type="term" value="F:RNA binding"/>
    <property type="evidence" value="ECO:0007669"/>
    <property type="project" value="UniProtKB-UniRule"/>
</dbReference>
<evidence type="ECO:0000256" key="4">
    <source>
        <dbReference type="ARBA" id="ARBA00004496"/>
    </source>
</evidence>
<evidence type="ECO:0000313" key="18">
    <source>
        <dbReference type="EMBL" id="HGT71310.1"/>
    </source>
</evidence>
<dbReference type="HAMAP" id="MF_00052_B">
    <property type="entry name" value="RNase_HII_B"/>
    <property type="match status" value="1"/>
</dbReference>
<comment type="cofactor">
    <cofactor evidence="2">
        <name>Mg(2+)</name>
        <dbReference type="ChEBI" id="CHEBI:18420"/>
    </cofactor>
</comment>
<dbReference type="Pfam" id="PF01351">
    <property type="entry name" value="RNase_HII"/>
    <property type="match status" value="1"/>
</dbReference>
<evidence type="ECO:0000256" key="11">
    <source>
        <dbReference type="ARBA" id="ARBA00022759"/>
    </source>
</evidence>
<dbReference type="InterPro" id="IPR012337">
    <property type="entry name" value="RNaseH-like_sf"/>
</dbReference>